<proteinExistence type="predicted"/>
<dbReference type="AlphaFoldDB" id="A0A841FJ28"/>
<accession>A0A841FJ28</accession>
<reference evidence="1 2" key="1">
    <citation type="submission" date="2020-08" db="EMBL/GenBank/DDBJ databases">
        <title>Genomic Encyclopedia of Type Strains, Phase IV (KMG-IV): sequencing the most valuable type-strain genomes for metagenomic binning, comparative biology and taxonomic classification.</title>
        <authorList>
            <person name="Goeker M."/>
        </authorList>
    </citation>
    <scope>NUCLEOTIDE SEQUENCE [LARGE SCALE GENOMIC DNA]</scope>
    <source>
        <strain evidence="1 2">YIM 65646</strain>
    </source>
</reference>
<name>A0A841FJ28_9ACTN</name>
<gene>
    <name evidence="1" type="ORF">HNR73_004074</name>
</gene>
<dbReference type="RefSeq" id="WP_184789038.1">
    <property type="nucleotide sequence ID" value="NZ_BONT01000046.1"/>
</dbReference>
<dbReference type="Proteomes" id="UP000548476">
    <property type="component" value="Unassembled WGS sequence"/>
</dbReference>
<evidence type="ECO:0000313" key="2">
    <source>
        <dbReference type="Proteomes" id="UP000548476"/>
    </source>
</evidence>
<organism evidence="1 2">
    <name type="scientific">Phytomonospora endophytica</name>
    <dbReference type="NCBI Taxonomy" id="714109"/>
    <lineage>
        <taxon>Bacteria</taxon>
        <taxon>Bacillati</taxon>
        <taxon>Actinomycetota</taxon>
        <taxon>Actinomycetes</taxon>
        <taxon>Micromonosporales</taxon>
        <taxon>Micromonosporaceae</taxon>
        <taxon>Phytomonospora</taxon>
    </lineage>
</organism>
<protein>
    <submittedName>
        <fullName evidence="1">Threonine dehydrogenase-like Zn-dependent dehydrogenase</fullName>
    </submittedName>
</protein>
<evidence type="ECO:0000313" key="1">
    <source>
        <dbReference type="EMBL" id="MBB6036206.1"/>
    </source>
</evidence>
<dbReference type="EMBL" id="JACHGT010000008">
    <property type="protein sequence ID" value="MBB6036206.1"/>
    <property type="molecule type" value="Genomic_DNA"/>
</dbReference>
<sequence>MAWYTIEHACGHVVERRLNGTKVLGEREAAAERLAEGPCRDCRRRERDAAAVEAMAAAEDAGDWPVLTGGERQVESARRIRHEAAEQVRSWEHGVDPERAEVVVPLLLRAVARRDAAAWWNDRRGTDWTRTLRAELTAAELERVEGWTRET</sequence>
<comment type="caution">
    <text evidence="1">The sequence shown here is derived from an EMBL/GenBank/DDBJ whole genome shotgun (WGS) entry which is preliminary data.</text>
</comment>
<keyword evidence="2" id="KW-1185">Reference proteome</keyword>